<sequence length="134" mass="15384">PPGLERPADTPGGSQARPVLKPGAAPRKTLAAMGGHMRLWHPKWFSRYLWGFVGSAQLMGFAADQSYGINRAKNPEVLWPWWHEIMRKKENGEIPMDMPGYMLTKYRNESEQRWSAEKEEKFGEFMNAMSAEEE</sequence>
<evidence type="ECO:0000256" key="1">
    <source>
        <dbReference type="SAM" id="MobiDB-lite"/>
    </source>
</evidence>
<proteinExistence type="predicted"/>
<dbReference type="EMBL" id="CAUYUJ010017130">
    <property type="protein sequence ID" value="CAK0872075.1"/>
    <property type="molecule type" value="Genomic_DNA"/>
</dbReference>
<comment type="caution">
    <text evidence="2">The sequence shown here is derived from an EMBL/GenBank/DDBJ whole genome shotgun (WGS) entry which is preliminary data.</text>
</comment>
<keyword evidence="3" id="KW-1185">Reference proteome</keyword>
<evidence type="ECO:0000313" key="3">
    <source>
        <dbReference type="Proteomes" id="UP001189429"/>
    </source>
</evidence>
<reference evidence="2" key="1">
    <citation type="submission" date="2023-10" db="EMBL/GenBank/DDBJ databases">
        <authorList>
            <person name="Chen Y."/>
            <person name="Shah S."/>
            <person name="Dougan E. K."/>
            <person name="Thang M."/>
            <person name="Chan C."/>
        </authorList>
    </citation>
    <scope>NUCLEOTIDE SEQUENCE [LARGE SCALE GENOMIC DNA]</scope>
</reference>
<organism evidence="2 3">
    <name type="scientific">Prorocentrum cordatum</name>
    <dbReference type="NCBI Taxonomy" id="2364126"/>
    <lineage>
        <taxon>Eukaryota</taxon>
        <taxon>Sar</taxon>
        <taxon>Alveolata</taxon>
        <taxon>Dinophyceae</taxon>
        <taxon>Prorocentrales</taxon>
        <taxon>Prorocentraceae</taxon>
        <taxon>Prorocentrum</taxon>
    </lineage>
</organism>
<dbReference type="Proteomes" id="UP001189429">
    <property type="component" value="Unassembled WGS sequence"/>
</dbReference>
<evidence type="ECO:0008006" key="4">
    <source>
        <dbReference type="Google" id="ProtNLM"/>
    </source>
</evidence>
<feature type="region of interest" description="Disordered" evidence="1">
    <location>
        <begin position="1"/>
        <end position="21"/>
    </location>
</feature>
<evidence type="ECO:0000313" key="2">
    <source>
        <dbReference type="EMBL" id="CAK0872075.1"/>
    </source>
</evidence>
<accession>A0ABN9VII7</accession>
<gene>
    <name evidence="2" type="ORF">PCOR1329_LOCUS57649</name>
</gene>
<protein>
    <recommendedName>
        <fullName evidence="4">NADH dehydrogenase [ubiquinone] 1 alpha subcomplex subunit 12</fullName>
    </recommendedName>
</protein>
<name>A0ABN9VII7_9DINO</name>
<feature type="non-terminal residue" evidence="2">
    <location>
        <position position="1"/>
    </location>
</feature>